<protein>
    <submittedName>
        <fullName evidence="1">Uncharacterized protein</fullName>
    </submittedName>
</protein>
<proteinExistence type="predicted"/>
<evidence type="ECO:0000313" key="2">
    <source>
        <dbReference type="Proteomes" id="UP000275385"/>
    </source>
</evidence>
<evidence type="ECO:0000313" key="1">
    <source>
        <dbReference type="EMBL" id="RKU47818.1"/>
    </source>
</evidence>
<dbReference type="AlphaFoldDB" id="A0A420YIV7"/>
<organism evidence="1 2">
    <name type="scientific">Coniochaeta pulveracea</name>
    <dbReference type="NCBI Taxonomy" id="177199"/>
    <lineage>
        <taxon>Eukaryota</taxon>
        <taxon>Fungi</taxon>
        <taxon>Dikarya</taxon>
        <taxon>Ascomycota</taxon>
        <taxon>Pezizomycotina</taxon>
        <taxon>Sordariomycetes</taxon>
        <taxon>Sordariomycetidae</taxon>
        <taxon>Coniochaetales</taxon>
        <taxon>Coniochaetaceae</taxon>
        <taxon>Coniochaeta</taxon>
    </lineage>
</organism>
<keyword evidence="2" id="KW-1185">Reference proteome</keyword>
<gene>
    <name evidence="1" type="ORF">DL546_007743</name>
</gene>
<sequence>MHSVRFAVRCNGEHDPGPPTDPAVLTPAKEVEISRPKPRLAHGGGARIHNYTLLKEDGTLFASPGPSIGSQVVPQVSCKVGAAAGYVDQGIKDTYDPLG</sequence>
<name>A0A420YIV7_9PEZI</name>
<reference evidence="1 2" key="1">
    <citation type="submission" date="2018-08" db="EMBL/GenBank/DDBJ databases">
        <title>Draft genome of the lignicolous fungus Coniochaeta pulveracea.</title>
        <authorList>
            <person name="Borstlap C.J."/>
            <person name="De Witt R.N."/>
            <person name="Botha A."/>
            <person name="Volschenk H."/>
        </authorList>
    </citation>
    <scope>NUCLEOTIDE SEQUENCE [LARGE SCALE GENOMIC DNA]</scope>
    <source>
        <strain evidence="1 2">CAB683</strain>
    </source>
</reference>
<dbReference type="Proteomes" id="UP000275385">
    <property type="component" value="Unassembled WGS sequence"/>
</dbReference>
<accession>A0A420YIV7</accession>
<comment type="caution">
    <text evidence="1">The sequence shown here is derived from an EMBL/GenBank/DDBJ whole genome shotgun (WGS) entry which is preliminary data.</text>
</comment>
<dbReference type="EMBL" id="QVQW01000007">
    <property type="protein sequence ID" value="RKU47818.1"/>
    <property type="molecule type" value="Genomic_DNA"/>
</dbReference>